<protein>
    <recommendedName>
        <fullName evidence="4">O-antigen ligase-like membrane protein</fullName>
    </recommendedName>
</protein>
<feature type="transmembrane region" description="Helical" evidence="1">
    <location>
        <begin position="213"/>
        <end position="233"/>
    </location>
</feature>
<feature type="transmembrane region" description="Helical" evidence="1">
    <location>
        <begin position="280"/>
        <end position="296"/>
    </location>
</feature>
<feature type="transmembrane region" description="Helical" evidence="1">
    <location>
        <begin position="61"/>
        <end position="89"/>
    </location>
</feature>
<feature type="transmembrane region" description="Helical" evidence="1">
    <location>
        <begin position="138"/>
        <end position="159"/>
    </location>
</feature>
<feature type="transmembrane region" description="Helical" evidence="1">
    <location>
        <begin position="109"/>
        <end position="126"/>
    </location>
</feature>
<organism evidence="2 3">
    <name type="scientific">Pontibacter toksunensis</name>
    <dbReference type="NCBI Taxonomy" id="1332631"/>
    <lineage>
        <taxon>Bacteria</taxon>
        <taxon>Pseudomonadati</taxon>
        <taxon>Bacteroidota</taxon>
        <taxon>Cytophagia</taxon>
        <taxon>Cytophagales</taxon>
        <taxon>Hymenobacteraceae</taxon>
        <taxon>Pontibacter</taxon>
    </lineage>
</organism>
<evidence type="ECO:0000313" key="3">
    <source>
        <dbReference type="Proteomes" id="UP001597641"/>
    </source>
</evidence>
<proteinExistence type="predicted"/>
<keyword evidence="1" id="KW-0472">Membrane</keyword>
<keyword evidence="1" id="KW-0812">Transmembrane</keyword>
<evidence type="ECO:0000313" key="2">
    <source>
        <dbReference type="EMBL" id="MFD3003689.1"/>
    </source>
</evidence>
<dbReference type="Proteomes" id="UP001597641">
    <property type="component" value="Unassembled WGS sequence"/>
</dbReference>
<feature type="transmembrane region" description="Helical" evidence="1">
    <location>
        <begin position="254"/>
        <end position="274"/>
    </location>
</feature>
<gene>
    <name evidence="2" type="ORF">ACFS7Z_25255</name>
</gene>
<keyword evidence="1" id="KW-1133">Transmembrane helix</keyword>
<dbReference type="EMBL" id="JBHUOX010000037">
    <property type="protein sequence ID" value="MFD3003689.1"/>
    <property type="molecule type" value="Genomic_DNA"/>
</dbReference>
<reference evidence="3" key="1">
    <citation type="journal article" date="2019" name="Int. J. Syst. Evol. Microbiol.">
        <title>The Global Catalogue of Microorganisms (GCM) 10K type strain sequencing project: providing services to taxonomists for standard genome sequencing and annotation.</title>
        <authorList>
            <consortium name="The Broad Institute Genomics Platform"/>
            <consortium name="The Broad Institute Genome Sequencing Center for Infectious Disease"/>
            <person name="Wu L."/>
            <person name="Ma J."/>
        </authorList>
    </citation>
    <scope>NUCLEOTIDE SEQUENCE [LARGE SCALE GENOMIC DNA]</scope>
    <source>
        <strain evidence="3">KCTC 23984</strain>
    </source>
</reference>
<keyword evidence="3" id="KW-1185">Reference proteome</keyword>
<feature type="transmembrane region" description="Helical" evidence="1">
    <location>
        <begin position="20"/>
        <end position="40"/>
    </location>
</feature>
<comment type="caution">
    <text evidence="2">The sequence shown here is derived from an EMBL/GenBank/DDBJ whole genome shotgun (WGS) entry which is preliminary data.</text>
</comment>
<evidence type="ECO:0008006" key="4">
    <source>
        <dbReference type="Google" id="ProtNLM"/>
    </source>
</evidence>
<evidence type="ECO:0000256" key="1">
    <source>
        <dbReference type="SAM" id="Phobius"/>
    </source>
</evidence>
<accession>A0ABW6C0U5</accession>
<dbReference type="RefSeq" id="WP_377491572.1">
    <property type="nucleotide sequence ID" value="NZ_JBHUOX010000037.1"/>
</dbReference>
<name>A0ABW6C0U5_9BACT</name>
<sequence>MFIEFVGYPFAKTLGFSYESMLALFSWFGYLGFVFFYIFFKETIWTKVKVFRIEFVTLILFLPNMHFWTVAFSKGSLIFLGIALFAYAMRLPQKRLFALFMGSFIVYHIRPHVFLFLAAGAVVGYFTGKEKVPLYQKLIVYVAFIGGFILFFDQVLAMANINLEQESLLEGFESFATERATSLSRSGSGVDLTTYPLPLKLVTFWFRPLFFDAPGAIGLFVSFENLLYILLMLKLFDKGFIRFLKNSSSLVKMSATIFFTSSLALAMVMANLGIAMRQKSMVMYFLFFVIGAYLDHKRRVKLKKLSLKKKMMEANANAVTHA</sequence>